<dbReference type="RefSeq" id="WP_142455586.1">
    <property type="nucleotide sequence ID" value="NZ_FXTP01000015.1"/>
</dbReference>
<evidence type="ECO:0000313" key="9">
    <source>
        <dbReference type="EMBL" id="SMO90856.1"/>
    </source>
</evidence>
<evidence type="ECO:0000256" key="3">
    <source>
        <dbReference type="ARBA" id="ARBA00023133"/>
    </source>
</evidence>
<comment type="catalytic activity">
    <reaction evidence="7">
        <text>heme b + 2 H(+) = protoporphyrin IX + Fe(2+)</text>
        <dbReference type="Rhea" id="RHEA:22584"/>
        <dbReference type="ChEBI" id="CHEBI:15378"/>
        <dbReference type="ChEBI" id="CHEBI:29033"/>
        <dbReference type="ChEBI" id="CHEBI:57306"/>
        <dbReference type="ChEBI" id="CHEBI:60344"/>
        <dbReference type="EC" id="4.98.1.1"/>
    </reaction>
</comment>
<comment type="subcellular location">
    <subcellularLocation>
        <location evidence="7">Cytoplasm</location>
    </subcellularLocation>
</comment>
<dbReference type="CDD" id="cd00419">
    <property type="entry name" value="Ferrochelatase_C"/>
    <property type="match status" value="1"/>
</dbReference>
<dbReference type="EMBL" id="FXTP01000015">
    <property type="protein sequence ID" value="SMO90856.1"/>
    <property type="molecule type" value="Genomic_DNA"/>
</dbReference>
<comment type="function">
    <text evidence="7">Catalyzes the ferrous insertion into protoporphyrin IX.</text>
</comment>
<keyword evidence="7" id="KW-0479">Metal-binding</keyword>
<evidence type="ECO:0000256" key="1">
    <source>
        <dbReference type="ARBA" id="ARBA00007718"/>
    </source>
</evidence>
<dbReference type="CDD" id="cd03411">
    <property type="entry name" value="Ferrochelatase_N"/>
    <property type="match status" value="1"/>
</dbReference>
<dbReference type="InterPro" id="IPR001015">
    <property type="entry name" value="Ferrochelatase"/>
</dbReference>
<dbReference type="Gene3D" id="3.40.50.1400">
    <property type="match status" value="2"/>
</dbReference>
<dbReference type="GO" id="GO:0004325">
    <property type="term" value="F:ferrochelatase activity"/>
    <property type="evidence" value="ECO:0007669"/>
    <property type="project" value="UniProtKB-UniRule"/>
</dbReference>
<dbReference type="HAMAP" id="MF_00323">
    <property type="entry name" value="Ferrochelatase"/>
    <property type="match status" value="1"/>
</dbReference>
<proteinExistence type="inferred from homology"/>
<dbReference type="InterPro" id="IPR033644">
    <property type="entry name" value="Ferrochelatase_C"/>
</dbReference>
<dbReference type="PANTHER" id="PTHR11108">
    <property type="entry name" value="FERROCHELATASE"/>
    <property type="match status" value="1"/>
</dbReference>
<accession>A0A521F495</accession>
<protein>
    <recommendedName>
        <fullName evidence="7">Ferrochelatase</fullName>
        <ecNumber evidence="7">4.98.1.1</ecNumber>
    </recommendedName>
    <alternativeName>
        <fullName evidence="7">Heme synthase</fullName>
    </alternativeName>
    <alternativeName>
        <fullName evidence="7">Protoheme ferro-lyase</fullName>
    </alternativeName>
</protein>
<evidence type="ECO:0000256" key="4">
    <source>
        <dbReference type="ARBA" id="ARBA00023239"/>
    </source>
</evidence>
<comment type="pathway">
    <text evidence="7">Porphyrin-containing compound metabolism; protoheme biosynthesis; protoheme from protoporphyrin-IX: step 1/1.</text>
</comment>
<dbReference type="SUPFAM" id="SSF53800">
    <property type="entry name" value="Chelatase"/>
    <property type="match status" value="1"/>
</dbReference>
<keyword evidence="2 7" id="KW-0408">Iron</keyword>
<keyword evidence="10" id="KW-1185">Reference proteome</keyword>
<keyword evidence="5 7" id="KW-0627">Porphyrin biosynthesis</keyword>
<evidence type="ECO:0000256" key="2">
    <source>
        <dbReference type="ARBA" id="ARBA00023004"/>
    </source>
</evidence>
<feature type="binding site" evidence="7">
    <location>
        <position position="198"/>
    </location>
    <ligand>
        <name>Fe(2+)</name>
        <dbReference type="ChEBI" id="CHEBI:29033"/>
    </ligand>
</feature>
<name>A0A521F495_9BACT</name>
<dbReference type="GO" id="GO:0005737">
    <property type="term" value="C:cytoplasm"/>
    <property type="evidence" value="ECO:0007669"/>
    <property type="project" value="UniProtKB-SubCell"/>
</dbReference>
<keyword evidence="7" id="KW-0963">Cytoplasm</keyword>
<dbReference type="GO" id="GO:0006783">
    <property type="term" value="P:heme biosynthetic process"/>
    <property type="evidence" value="ECO:0007669"/>
    <property type="project" value="UniProtKB-UniRule"/>
</dbReference>
<dbReference type="OrthoDB" id="9809741at2"/>
<dbReference type="PANTHER" id="PTHR11108:SF1">
    <property type="entry name" value="FERROCHELATASE, MITOCHONDRIAL"/>
    <property type="match status" value="1"/>
</dbReference>
<keyword evidence="4 7" id="KW-0456">Lyase</keyword>
<dbReference type="UniPathway" id="UPA00252">
    <property type="reaction ID" value="UER00325"/>
</dbReference>
<dbReference type="AlphaFoldDB" id="A0A521F495"/>
<evidence type="ECO:0000256" key="7">
    <source>
        <dbReference type="HAMAP-Rule" id="MF_00323"/>
    </source>
</evidence>
<evidence type="ECO:0000256" key="6">
    <source>
        <dbReference type="ARBA" id="ARBA00024536"/>
    </source>
</evidence>
<evidence type="ECO:0000256" key="8">
    <source>
        <dbReference type="RuleBase" id="RU004185"/>
    </source>
</evidence>
<dbReference type="NCBIfam" id="TIGR00109">
    <property type="entry name" value="hemH"/>
    <property type="match status" value="1"/>
</dbReference>
<comment type="similarity">
    <text evidence="1 7 8">Belongs to the ferrochelatase family.</text>
</comment>
<dbReference type="Pfam" id="PF00762">
    <property type="entry name" value="Ferrochelatase"/>
    <property type="match status" value="1"/>
</dbReference>
<evidence type="ECO:0000256" key="5">
    <source>
        <dbReference type="ARBA" id="ARBA00023244"/>
    </source>
</evidence>
<comment type="catalytic activity">
    <reaction evidence="6">
        <text>Fe-coproporphyrin III + 2 H(+) = coproporphyrin III + Fe(2+)</text>
        <dbReference type="Rhea" id="RHEA:49572"/>
        <dbReference type="ChEBI" id="CHEBI:15378"/>
        <dbReference type="ChEBI" id="CHEBI:29033"/>
        <dbReference type="ChEBI" id="CHEBI:68438"/>
        <dbReference type="ChEBI" id="CHEBI:131725"/>
        <dbReference type="EC" id="4.99.1.9"/>
    </reaction>
    <physiologicalReaction direction="right-to-left" evidence="6">
        <dbReference type="Rhea" id="RHEA:49574"/>
    </physiologicalReaction>
</comment>
<keyword evidence="3 7" id="KW-0350">Heme biosynthesis</keyword>
<organism evidence="9 10">
    <name type="scientific">Gracilimonas mengyeensis</name>
    <dbReference type="NCBI Taxonomy" id="1302730"/>
    <lineage>
        <taxon>Bacteria</taxon>
        <taxon>Pseudomonadati</taxon>
        <taxon>Balneolota</taxon>
        <taxon>Balneolia</taxon>
        <taxon>Balneolales</taxon>
        <taxon>Balneolaceae</taxon>
        <taxon>Gracilimonas</taxon>
    </lineage>
</organism>
<dbReference type="GO" id="GO:0046872">
    <property type="term" value="F:metal ion binding"/>
    <property type="evidence" value="ECO:0007669"/>
    <property type="project" value="UniProtKB-KW"/>
</dbReference>
<dbReference type="Proteomes" id="UP000317557">
    <property type="component" value="Unassembled WGS sequence"/>
</dbReference>
<reference evidence="9 10" key="1">
    <citation type="submission" date="2017-05" db="EMBL/GenBank/DDBJ databases">
        <authorList>
            <person name="Varghese N."/>
            <person name="Submissions S."/>
        </authorList>
    </citation>
    <scope>NUCLEOTIDE SEQUENCE [LARGE SCALE GENOMIC DNA]</scope>
    <source>
        <strain evidence="9 10">DSM 21985</strain>
    </source>
</reference>
<evidence type="ECO:0000313" key="10">
    <source>
        <dbReference type="Proteomes" id="UP000317557"/>
    </source>
</evidence>
<gene>
    <name evidence="7" type="primary">hemH</name>
    <name evidence="9" type="ORF">SAMN06265219_11514</name>
</gene>
<dbReference type="InterPro" id="IPR033659">
    <property type="entry name" value="Ferrochelatase_N"/>
</dbReference>
<feature type="binding site" evidence="7">
    <location>
        <position position="304"/>
    </location>
    <ligand>
        <name>Fe(2+)</name>
        <dbReference type="ChEBI" id="CHEBI:29033"/>
    </ligand>
</feature>
<dbReference type="EC" id="4.98.1.1" evidence="7"/>
<sequence length="356" mass="40568">MEKQSKTGILLVNLGSPDSYEPADLKVYLREFLTDKRVIDLPTPLRKFIVEGMILPFRPKESAEAYELIWWDEGSPLIVITQRVIDKLQKRLGDHVPVSMGMRYGNPSIEAGFDDLMEKSPDLEEVFVIPLYPQYAMATTETVIEKAKEVWLEKYPNLNVKFKEAFYDDPLYVKALGESIKPYIEEHDDIDHLLFSYHGVPERQIKKRDITGDHCLKCEDCCNVNSPAHTFCYRHQDLMTTKNAAEYLDLDNKKFTYSSSFQSKLGIDPWLTPATDAELVRLAEEEGAKKVAVCCPAFISDCIETLEEIGIRGKEDFVEAGGDDLILIPCVNDSDLWIDALENWCGELLEPAEQIT</sequence>